<evidence type="ECO:0000313" key="1">
    <source>
        <dbReference type="EMBL" id="VFK19601.1"/>
    </source>
</evidence>
<gene>
    <name evidence="1" type="ORF">BECKLPF1236A_GA0070988_102302</name>
    <name evidence="2" type="ORF">BECKLPF1236C_GA0070990_102412</name>
</gene>
<dbReference type="AlphaFoldDB" id="A0A450XXN1"/>
<protein>
    <submittedName>
        <fullName evidence="2">Uncharacterized protein</fullName>
    </submittedName>
</protein>
<dbReference type="InterPro" id="IPR011047">
    <property type="entry name" value="Quinoprotein_ADH-like_sf"/>
</dbReference>
<name>A0A450XXN1_9GAMM</name>
<reference evidence="2" key="1">
    <citation type="submission" date="2019-02" db="EMBL/GenBank/DDBJ databases">
        <authorList>
            <person name="Gruber-Vodicka R. H."/>
            <person name="Seah K. B. B."/>
        </authorList>
    </citation>
    <scope>NUCLEOTIDE SEQUENCE</scope>
    <source>
        <strain evidence="1">BECK_S312</strain>
        <strain evidence="2">BECK_S426</strain>
    </source>
</reference>
<accession>A0A450XXN1</accession>
<sequence>MRGGQCIFSQGWINHVFFSRKYALVESENKWNVQDDFFYHCVLIDSRGDVVAHISRSSLLPVFGVERWDFSSRNPFRPGADGDLLFLLRSHQLGLVDAAGLPRDYRIPKSGLDEFLRDFGKIHIDLSFLMPSKDDEVLDFNWHPSGKYLAVDISRRVYLLHWDSGEVVASIGGDDGGSYWMREWSENGKILGLYETKARGKYVKCVWDITENSIRDERNTDLWQHAQSETRPGKKLVTPSQYWPDLARGKQMSGLKDKAPCPYDSSLLATIGGEGSERRVRIWERVEN</sequence>
<dbReference type="EMBL" id="CAADFM010000230">
    <property type="protein sequence ID" value="VFK19601.1"/>
    <property type="molecule type" value="Genomic_DNA"/>
</dbReference>
<evidence type="ECO:0000313" key="2">
    <source>
        <dbReference type="EMBL" id="VFK34051.1"/>
    </source>
</evidence>
<dbReference type="SUPFAM" id="SSF50998">
    <property type="entry name" value="Quinoprotein alcohol dehydrogenase-like"/>
    <property type="match status" value="1"/>
</dbReference>
<organism evidence="2">
    <name type="scientific">Candidatus Kentrum sp. LPFa</name>
    <dbReference type="NCBI Taxonomy" id="2126335"/>
    <lineage>
        <taxon>Bacteria</taxon>
        <taxon>Pseudomonadati</taxon>
        <taxon>Pseudomonadota</taxon>
        <taxon>Gammaproteobacteria</taxon>
        <taxon>Candidatus Kentrum</taxon>
    </lineage>
</organism>
<proteinExistence type="predicted"/>
<dbReference type="EMBL" id="CAADFP010000241">
    <property type="protein sequence ID" value="VFK34051.1"/>
    <property type="molecule type" value="Genomic_DNA"/>
</dbReference>